<protein>
    <recommendedName>
        <fullName evidence="3">Lipoprotein</fullName>
    </recommendedName>
</protein>
<dbReference type="Proteomes" id="UP000030635">
    <property type="component" value="Chromosome"/>
</dbReference>
<evidence type="ECO:0000313" key="2">
    <source>
        <dbReference type="Proteomes" id="UP000030635"/>
    </source>
</evidence>
<dbReference type="PROSITE" id="PS51257">
    <property type="entry name" value="PROKAR_LIPOPROTEIN"/>
    <property type="match status" value="1"/>
</dbReference>
<evidence type="ECO:0008006" key="3">
    <source>
        <dbReference type="Google" id="ProtNLM"/>
    </source>
</evidence>
<evidence type="ECO:0000313" key="1">
    <source>
        <dbReference type="EMBL" id="AIY85011.1"/>
    </source>
</evidence>
<sequence>MNVLKKRQIYILIVLSFSFILTACGQNKISNTGITTGNVDQLEVQNGAVLVEEKGEYKNLNLSDGKYTSIKNNKNSIVAFNKESGNYIFIKDGKHYVYYKGKDIEIEDDNYSNIKLSNNGEYLSYMSYDNGYSLKVISLKDNKEVKIDSKVAISGNLYSWFDGDTLVYYGISDDGVNGIFTYNVKTNKEELLYKLEGGYVEFLKSDNNEIFIFQQTANDETLLKVINKENKEVKEISDKFKEVKDVVNLNDNYYVIGTAIADNPSVYKIKDKSYERLVYSFPSKIDIDKGLSISENNGLLFIGSNGSLKEENVFSYKDDTVSILTNKSGDYNFISIN</sequence>
<dbReference type="EMBL" id="CP006905">
    <property type="protein sequence ID" value="AIY85011.1"/>
    <property type="molecule type" value="Genomic_DNA"/>
</dbReference>
<gene>
    <name evidence="1" type="ORF">U729_2640</name>
</gene>
<keyword evidence="2" id="KW-1185">Reference proteome</keyword>
<organism evidence="1 2">
    <name type="scientific">Clostridium baratii str. Sullivan</name>
    <dbReference type="NCBI Taxonomy" id="1415775"/>
    <lineage>
        <taxon>Bacteria</taxon>
        <taxon>Bacillati</taxon>
        <taxon>Bacillota</taxon>
        <taxon>Clostridia</taxon>
        <taxon>Eubacteriales</taxon>
        <taxon>Clostridiaceae</taxon>
        <taxon>Clostridium</taxon>
    </lineage>
</organism>
<dbReference type="STRING" id="1561.NPD11_386"/>
<dbReference type="RefSeq" id="WP_039315823.1">
    <property type="nucleotide sequence ID" value="NZ_CP006905.1"/>
</dbReference>
<dbReference type="HOGENOM" id="CLU_065965_0_0_9"/>
<dbReference type="eggNOG" id="COG0823">
    <property type="taxonomic scope" value="Bacteria"/>
</dbReference>
<accession>A0A0A7G1X5</accession>
<name>A0A0A7G1X5_9CLOT</name>
<dbReference type="AlphaFoldDB" id="A0A0A7G1X5"/>
<dbReference type="SUPFAM" id="SSF82171">
    <property type="entry name" value="DPP6 N-terminal domain-like"/>
    <property type="match status" value="1"/>
</dbReference>
<proteinExistence type="predicted"/>
<dbReference type="KEGG" id="cbv:U729_2640"/>
<dbReference type="OrthoDB" id="1896796at2"/>
<reference evidence="1 2" key="1">
    <citation type="journal article" date="2015" name="Infect. Genet. Evol.">
        <title>Genomic sequences of six botulinum neurotoxin-producing strains representing three clostridial species illustrate the mobility and diversity of botulinum neurotoxin genes.</title>
        <authorList>
            <person name="Smith T.J."/>
            <person name="Hill K.K."/>
            <person name="Xie G."/>
            <person name="Foley B.T."/>
            <person name="Williamson C.H."/>
            <person name="Foster J.T."/>
            <person name="Johnson S.L."/>
            <person name="Chertkov O."/>
            <person name="Teshima H."/>
            <person name="Gibbons H.S."/>
            <person name="Johnsky L.A."/>
            <person name="Karavis M.A."/>
            <person name="Smith L.A."/>
        </authorList>
    </citation>
    <scope>NUCLEOTIDE SEQUENCE [LARGE SCALE GENOMIC DNA]</scope>
    <source>
        <strain evidence="1">Sullivan</strain>
    </source>
</reference>